<evidence type="ECO:0000256" key="8">
    <source>
        <dbReference type="SAM" id="MobiDB-lite"/>
    </source>
</evidence>
<keyword evidence="6" id="KW-0325">Glycoprotein</keyword>
<evidence type="ECO:0000256" key="5">
    <source>
        <dbReference type="ARBA" id="ARBA00023136"/>
    </source>
</evidence>
<evidence type="ECO:0000256" key="4">
    <source>
        <dbReference type="ARBA" id="ARBA00022989"/>
    </source>
</evidence>
<evidence type="ECO:0000259" key="10">
    <source>
        <dbReference type="PROSITE" id="PS51212"/>
    </source>
</evidence>
<dbReference type="OrthoDB" id="4781at2759"/>
<keyword evidence="3" id="KW-0732">Signal</keyword>
<name>A0A7R9BWB7_9CRUS</name>
<dbReference type="InterPro" id="IPR002889">
    <property type="entry name" value="WSC_carb-bd"/>
</dbReference>
<evidence type="ECO:0000256" key="6">
    <source>
        <dbReference type="ARBA" id="ARBA00023180"/>
    </source>
</evidence>
<gene>
    <name evidence="11" type="ORF">NMOB1V02_LOCUS10402</name>
</gene>
<keyword evidence="5 9" id="KW-0472">Membrane</keyword>
<dbReference type="PANTHER" id="PTHR24269">
    <property type="entry name" value="KREMEN PROTEIN"/>
    <property type="match status" value="1"/>
</dbReference>
<feature type="region of interest" description="Disordered" evidence="8">
    <location>
        <begin position="209"/>
        <end position="280"/>
    </location>
</feature>
<feature type="domain" description="WSC" evidence="10">
    <location>
        <begin position="453"/>
        <end position="546"/>
    </location>
</feature>
<feature type="region of interest" description="Disordered" evidence="8">
    <location>
        <begin position="113"/>
        <end position="145"/>
    </location>
</feature>
<accession>A0A7R9BWB7</accession>
<feature type="compositionally biased region" description="Low complexity" evidence="8">
    <location>
        <begin position="119"/>
        <end position="132"/>
    </location>
</feature>
<feature type="compositionally biased region" description="Polar residues" evidence="8">
    <location>
        <begin position="226"/>
        <end position="239"/>
    </location>
</feature>
<comment type="subcellular location">
    <subcellularLocation>
        <location evidence="1">Membrane</location>
        <topology evidence="1">Single-pass membrane protein</topology>
    </subcellularLocation>
</comment>
<keyword evidence="12" id="KW-1185">Reference proteome</keyword>
<proteinExistence type="predicted"/>
<evidence type="ECO:0000256" key="1">
    <source>
        <dbReference type="ARBA" id="ARBA00004167"/>
    </source>
</evidence>
<dbReference type="InterPro" id="IPR051836">
    <property type="entry name" value="Kremen_rcpt"/>
</dbReference>
<dbReference type="AlphaFoldDB" id="A0A7R9BWB7"/>
<feature type="compositionally biased region" description="Polar residues" evidence="8">
    <location>
        <begin position="308"/>
        <end position="321"/>
    </location>
</feature>
<keyword evidence="4 9" id="KW-1133">Transmembrane helix</keyword>
<evidence type="ECO:0000256" key="2">
    <source>
        <dbReference type="ARBA" id="ARBA00022692"/>
    </source>
</evidence>
<keyword evidence="7" id="KW-0175">Coiled coil</keyword>
<feature type="compositionally biased region" description="Basic and acidic residues" evidence="8">
    <location>
        <begin position="322"/>
        <end position="335"/>
    </location>
</feature>
<dbReference type="Proteomes" id="UP000678499">
    <property type="component" value="Unassembled WGS sequence"/>
</dbReference>
<evidence type="ECO:0000256" key="7">
    <source>
        <dbReference type="SAM" id="Coils"/>
    </source>
</evidence>
<dbReference type="GO" id="GO:0005886">
    <property type="term" value="C:plasma membrane"/>
    <property type="evidence" value="ECO:0007669"/>
    <property type="project" value="TreeGrafter"/>
</dbReference>
<dbReference type="EMBL" id="CAJPEX010004305">
    <property type="protein sequence ID" value="CAG0922933.1"/>
    <property type="molecule type" value="Genomic_DNA"/>
</dbReference>
<feature type="region of interest" description="Disordered" evidence="8">
    <location>
        <begin position="308"/>
        <end position="335"/>
    </location>
</feature>
<feature type="non-terminal residue" evidence="11">
    <location>
        <position position="1015"/>
    </location>
</feature>
<dbReference type="PANTHER" id="PTHR24269:SF16">
    <property type="entry name" value="PROTEIN SLG1"/>
    <property type="match status" value="1"/>
</dbReference>
<evidence type="ECO:0000313" key="12">
    <source>
        <dbReference type="Proteomes" id="UP000678499"/>
    </source>
</evidence>
<dbReference type="Pfam" id="PF01822">
    <property type="entry name" value="WSC"/>
    <property type="match status" value="1"/>
</dbReference>
<sequence>CCIRRFDQKRPLTSRPYSNARYPSLSKQPEIYDSSSRASLHRLHHLATTARNRRPLEFQGYGDQFVTYDDSDDADTLAGISSISQQDQDSQYVEQGSPRTLYVGRHGEYLTQDSNSGVGRISSGYSDSGSLSMRKHTPEESFEAEPQAVRFQHKYPRYDVETGRKFSYFPPAGYPEMAEENLFSAEMPQQETQLYPVEPWMRTNFLQTRQMPADPDPSAQEDKLNKNASSNLDRTQKIISSSKSEKPSSAAAVKSEGKSVRRKRSTIRDTLSASFPSNSSDAKKLLTDLVQQFFDTFANKIPSASSTIQPHVLSNDTNSEPKTQEETHAGHSHHHSTDHVIHEAIFKPFHEFKEHQSEDNNETKAEKKAMLEQLQKKSEDILHHLSKNDQGMDKHQAFQHIANYNKTKVLCNPGSDRKCEVKFFTFCADPFVPKIGFRMILFNKYRSEPRMNNIRHLGCFKDRDRHNMLVDIVFFENTNSPHTCIAMCQKLGYQFAALEHGFECWCQQRVPNFDDRTDQRECDANCPGGPWKTCGGNETIDIYDTGIHFGTAAPRHAFIGCVQDKLIDQETWPARIYNGRGITDMDCISLCKLDDYRLFGLDHSHMKCFCGSHLPANIIRVGEKIDDHPKSGHLRNLRVDVDNRCLGKKNYVQIFGLSYADDDIEHAIEKSLRISRQRSPFSTTNPFNNPMLTLLSPFDIVDRILRPDFTWEITENGGNLGDFLGIKSRKRRFKRGPDLAQVDEKFEHIVPILRWDCASVNEDFNQSGTFQLKDFSIDGATFVTERLVDFNYTSGAVCRLYEHKLHADQNPEKYALFANCPAPPMPVADLSICQNSSDDDSLPPNLGDNGLNQQFSMLVNWTRPYDRAGVPVTSFELDCHSENGVKCSISASTAEIVSQTGVHTVTVDSHNGESRCLCSIRSHANGLWSPWSPSAPEICVRSETRNWTVTMDGYRYLHPDEGASGSIFRDVFYYAGIAVALAIAIGISAALAFSAVKRFKKRLADDSSALFATSI</sequence>
<dbReference type="EMBL" id="OA886342">
    <property type="protein sequence ID" value="CAD7282781.1"/>
    <property type="molecule type" value="Genomic_DNA"/>
</dbReference>
<feature type="transmembrane region" description="Helical" evidence="9">
    <location>
        <begin position="971"/>
        <end position="993"/>
    </location>
</feature>
<organism evidence="11">
    <name type="scientific">Notodromas monacha</name>
    <dbReference type="NCBI Taxonomy" id="399045"/>
    <lineage>
        <taxon>Eukaryota</taxon>
        <taxon>Metazoa</taxon>
        <taxon>Ecdysozoa</taxon>
        <taxon>Arthropoda</taxon>
        <taxon>Crustacea</taxon>
        <taxon>Oligostraca</taxon>
        <taxon>Ostracoda</taxon>
        <taxon>Podocopa</taxon>
        <taxon>Podocopida</taxon>
        <taxon>Cypridocopina</taxon>
        <taxon>Cypridoidea</taxon>
        <taxon>Cyprididae</taxon>
        <taxon>Notodromas</taxon>
    </lineage>
</organism>
<evidence type="ECO:0000256" key="9">
    <source>
        <dbReference type="SAM" id="Phobius"/>
    </source>
</evidence>
<feature type="compositionally biased region" description="Polar residues" evidence="8">
    <location>
        <begin position="268"/>
        <end position="280"/>
    </location>
</feature>
<dbReference type="SMART" id="SM00321">
    <property type="entry name" value="WSC"/>
    <property type="match status" value="1"/>
</dbReference>
<dbReference type="PROSITE" id="PS51212">
    <property type="entry name" value="WSC"/>
    <property type="match status" value="1"/>
</dbReference>
<protein>
    <recommendedName>
        <fullName evidence="10">WSC domain-containing protein</fullName>
    </recommendedName>
</protein>
<evidence type="ECO:0000313" key="11">
    <source>
        <dbReference type="EMBL" id="CAD7282781.1"/>
    </source>
</evidence>
<keyword evidence="2 9" id="KW-0812">Transmembrane</keyword>
<reference evidence="11" key="1">
    <citation type="submission" date="2020-11" db="EMBL/GenBank/DDBJ databases">
        <authorList>
            <person name="Tran Van P."/>
        </authorList>
    </citation>
    <scope>NUCLEOTIDE SEQUENCE</scope>
</reference>
<evidence type="ECO:0000256" key="3">
    <source>
        <dbReference type="ARBA" id="ARBA00022729"/>
    </source>
</evidence>
<feature type="coiled-coil region" evidence="7">
    <location>
        <begin position="353"/>
        <end position="380"/>
    </location>
</feature>